<keyword evidence="1" id="KW-0812">Transmembrane</keyword>
<keyword evidence="3" id="KW-1185">Reference proteome</keyword>
<keyword evidence="1" id="KW-0472">Membrane</keyword>
<dbReference type="EMBL" id="FRAG01000005">
    <property type="protein sequence ID" value="SHJ65230.1"/>
    <property type="molecule type" value="Genomic_DNA"/>
</dbReference>
<feature type="transmembrane region" description="Helical" evidence="1">
    <location>
        <begin position="117"/>
        <end position="141"/>
    </location>
</feature>
<protein>
    <submittedName>
        <fullName evidence="2">Uncharacterized conserved protein YqhQ</fullName>
    </submittedName>
</protein>
<organism evidence="2 3">
    <name type="scientific">Paramaledivibacter caminithermalis (strain DSM 15212 / CIP 107654 / DViRD3)</name>
    <name type="common">Clostridium caminithermale</name>
    <dbReference type="NCBI Taxonomy" id="1121301"/>
    <lineage>
        <taxon>Bacteria</taxon>
        <taxon>Bacillati</taxon>
        <taxon>Bacillota</taxon>
        <taxon>Clostridia</taxon>
        <taxon>Peptostreptococcales</taxon>
        <taxon>Caminicellaceae</taxon>
        <taxon>Paramaledivibacter</taxon>
    </lineage>
</organism>
<gene>
    <name evidence="2" type="ORF">SAMN02745912_00610</name>
</gene>
<accession>A0A1M6L1X6</accession>
<feature type="transmembrane region" description="Helical" evidence="1">
    <location>
        <begin position="153"/>
        <end position="173"/>
    </location>
</feature>
<evidence type="ECO:0000256" key="1">
    <source>
        <dbReference type="SAM" id="Phobius"/>
    </source>
</evidence>
<evidence type="ECO:0000313" key="3">
    <source>
        <dbReference type="Proteomes" id="UP000184465"/>
    </source>
</evidence>
<dbReference type="InterPro" id="IPR010787">
    <property type="entry name" value="DUF1385"/>
</dbReference>
<dbReference type="OrthoDB" id="9784805at2"/>
<dbReference type="Pfam" id="PF07136">
    <property type="entry name" value="DUF1385"/>
    <property type="match status" value="1"/>
</dbReference>
<dbReference type="STRING" id="1121301.SAMN02745912_00610"/>
<proteinExistence type="predicted"/>
<dbReference type="AlphaFoldDB" id="A0A1M6L1X6"/>
<feature type="transmembrane region" description="Helical" evidence="1">
    <location>
        <begin position="219"/>
        <end position="239"/>
    </location>
</feature>
<sequence>MKINHKETDKKSQPQSVGGQALIEGVMMKGYDEIAMAVRKSDGEIIVKKEPVSKIEKSPLYKIPIIRGVIAFFNSMIVGVRAITYSAEVFEEIDTEEEKGKFEKWLEEKFGDKADDIITYFSVALAIAMALVIFMFIPTFLINFLKTKFENQVVLSGFEGILKIFMFIGYIIIISRLKEIRRVFEYHGAEHKVIFCYESGKPLTVENAREFTTLHPRCGTSFLVFVMVISIVLFSFIGWESPVQRVLTKLVLLPLVAGISYEIIKIAGKSKSRLVCMLSYPGLMLQKLTTKEPDDKQLEVAIVALKNVIVEEDCDLDI</sequence>
<reference evidence="2 3" key="1">
    <citation type="submission" date="2016-11" db="EMBL/GenBank/DDBJ databases">
        <authorList>
            <person name="Jaros S."/>
            <person name="Januszkiewicz K."/>
            <person name="Wedrychowicz H."/>
        </authorList>
    </citation>
    <scope>NUCLEOTIDE SEQUENCE [LARGE SCALE GENOMIC DNA]</scope>
    <source>
        <strain evidence="2 3">DSM 15212</strain>
    </source>
</reference>
<evidence type="ECO:0000313" key="2">
    <source>
        <dbReference type="EMBL" id="SHJ65230.1"/>
    </source>
</evidence>
<dbReference type="RefSeq" id="WP_073146906.1">
    <property type="nucleotide sequence ID" value="NZ_FRAG01000005.1"/>
</dbReference>
<dbReference type="PANTHER" id="PTHR42867:SF1">
    <property type="entry name" value="MEMBRANE PROTEIN-RELATED"/>
    <property type="match status" value="1"/>
</dbReference>
<dbReference type="PANTHER" id="PTHR42867">
    <property type="entry name" value="MEMBRANE PROTEIN-RELATED"/>
    <property type="match status" value="1"/>
</dbReference>
<name>A0A1M6L1X6_PARC5</name>
<keyword evidence="1" id="KW-1133">Transmembrane helix</keyword>
<dbReference type="Proteomes" id="UP000184465">
    <property type="component" value="Unassembled WGS sequence"/>
</dbReference>